<evidence type="ECO:0000313" key="7">
    <source>
        <dbReference type="EMBL" id="MBK9797731.1"/>
    </source>
</evidence>
<evidence type="ECO:0000259" key="6">
    <source>
        <dbReference type="PROSITE" id="PS50893"/>
    </source>
</evidence>
<dbReference type="Proteomes" id="UP000886657">
    <property type="component" value="Unassembled WGS sequence"/>
</dbReference>
<comment type="caution">
    <text evidence="7">The sequence shown here is derived from an EMBL/GenBank/DDBJ whole genome shotgun (WGS) entry which is preliminary data.</text>
</comment>
<dbReference type="InterPro" id="IPR003439">
    <property type="entry name" value="ABC_transporter-like_ATP-bd"/>
</dbReference>
<evidence type="ECO:0000256" key="5">
    <source>
        <dbReference type="SAM" id="MobiDB-lite"/>
    </source>
</evidence>
<evidence type="ECO:0000256" key="1">
    <source>
        <dbReference type="ARBA" id="ARBA00005417"/>
    </source>
</evidence>
<dbReference type="InterPro" id="IPR003593">
    <property type="entry name" value="AAA+_ATPase"/>
</dbReference>
<gene>
    <name evidence="7" type="ORF">IPP58_14825</name>
</gene>
<keyword evidence="2" id="KW-0813">Transport</keyword>
<dbReference type="Pfam" id="PF00005">
    <property type="entry name" value="ABC_tran"/>
    <property type="match status" value="1"/>
</dbReference>
<dbReference type="CDD" id="cd03230">
    <property type="entry name" value="ABC_DR_subfamily_A"/>
    <property type="match status" value="1"/>
</dbReference>
<evidence type="ECO:0000256" key="4">
    <source>
        <dbReference type="ARBA" id="ARBA00022840"/>
    </source>
</evidence>
<sequence>MIAFENLEVRYAATAAPALKGLTLAIDRGIVGLLGPNGSGKSTLLKTLLGLLKPSRGSGTILGVALGAPESARLRSRIGYMPEYDALIEDASAYEQVAFWGELSGLAPEAARDRAHEVLYFVGLDESRYRPVSGYSTGMRQRVKLAQALVHSPELIFLDEPTNGLDPDGRRRMLDLVLRVHAELGTGVILASHLLGDVERVADQLVILDQGEIKAAGSMAGLRKALAKRVELRFLDPLDAAQEAALSELGTVLEARNGLYDLELAEADPAGAFRWAQGCGATLVQVTPRHDRLDEVLLRALHPDAVRGTGLRPTPPEPPRQDQAGPAPDSPPTNGSTAVGER</sequence>
<dbReference type="GO" id="GO:0005524">
    <property type="term" value="F:ATP binding"/>
    <property type="evidence" value="ECO:0007669"/>
    <property type="project" value="UniProtKB-KW"/>
</dbReference>
<dbReference type="SMART" id="SM00382">
    <property type="entry name" value="AAA"/>
    <property type="match status" value="1"/>
</dbReference>
<evidence type="ECO:0000256" key="3">
    <source>
        <dbReference type="ARBA" id="ARBA00022741"/>
    </source>
</evidence>
<proteinExistence type="inferred from homology"/>
<dbReference type="InterPro" id="IPR027417">
    <property type="entry name" value="P-loop_NTPase"/>
</dbReference>
<dbReference type="GO" id="GO:0016887">
    <property type="term" value="F:ATP hydrolysis activity"/>
    <property type="evidence" value="ECO:0007669"/>
    <property type="project" value="InterPro"/>
</dbReference>
<dbReference type="EMBL" id="JADKIO010000011">
    <property type="protein sequence ID" value="MBK9797731.1"/>
    <property type="molecule type" value="Genomic_DNA"/>
</dbReference>
<feature type="region of interest" description="Disordered" evidence="5">
    <location>
        <begin position="304"/>
        <end position="342"/>
    </location>
</feature>
<keyword evidence="4 7" id="KW-0067">ATP-binding</keyword>
<dbReference type="PANTHER" id="PTHR43335:SF2">
    <property type="entry name" value="ABC TRANSPORTER, ATP-BINDING PROTEIN"/>
    <property type="match status" value="1"/>
</dbReference>
<evidence type="ECO:0000313" key="8">
    <source>
        <dbReference type="Proteomes" id="UP000886657"/>
    </source>
</evidence>
<dbReference type="PANTHER" id="PTHR43335">
    <property type="entry name" value="ABC TRANSPORTER, ATP-BINDING PROTEIN"/>
    <property type="match status" value="1"/>
</dbReference>
<comment type="similarity">
    <text evidence="1">Belongs to the ABC transporter superfamily.</text>
</comment>
<reference evidence="7" key="1">
    <citation type="submission" date="2020-10" db="EMBL/GenBank/DDBJ databases">
        <title>Connecting structure to function with the recovery of over 1000 high-quality activated sludge metagenome-assembled genomes encoding full-length rRNA genes using long-read sequencing.</title>
        <authorList>
            <person name="Singleton C.M."/>
            <person name="Petriglieri F."/>
            <person name="Kristensen J.M."/>
            <person name="Kirkegaard R.H."/>
            <person name="Michaelsen T.Y."/>
            <person name="Andersen M.H."/>
            <person name="Karst S.M."/>
            <person name="Dueholm M.S."/>
            <person name="Nielsen P.H."/>
            <person name="Albertsen M."/>
        </authorList>
    </citation>
    <scope>NUCLEOTIDE SEQUENCE</scope>
    <source>
        <strain evidence="7">Skiv_18-Q3-R9-52_MAXAC.067</strain>
    </source>
</reference>
<protein>
    <submittedName>
        <fullName evidence="7">ABC transporter ATP-binding protein</fullName>
    </submittedName>
</protein>
<name>A0A9D7XHU6_9BACT</name>
<evidence type="ECO:0000256" key="2">
    <source>
        <dbReference type="ARBA" id="ARBA00022448"/>
    </source>
</evidence>
<accession>A0A9D7XHU6</accession>
<organism evidence="7 8">
    <name type="scientific">Candidatus Geothrix skivensis</name>
    <dbReference type="NCBI Taxonomy" id="2954439"/>
    <lineage>
        <taxon>Bacteria</taxon>
        <taxon>Pseudomonadati</taxon>
        <taxon>Acidobacteriota</taxon>
        <taxon>Holophagae</taxon>
        <taxon>Holophagales</taxon>
        <taxon>Holophagaceae</taxon>
        <taxon>Geothrix</taxon>
    </lineage>
</organism>
<feature type="compositionally biased region" description="Polar residues" evidence="5">
    <location>
        <begin position="332"/>
        <end position="342"/>
    </location>
</feature>
<dbReference type="AlphaFoldDB" id="A0A9D7XHU6"/>
<dbReference type="Gene3D" id="3.40.50.300">
    <property type="entry name" value="P-loop containing nucleotide triphosphate hydrolases"/>
    <property type="match status" value="1"/>
</dbReference>
<dbReference type="PROSITE" id="PS50893">
    <property type="entry name" value="ABC_TRANSPORTER_2"/>
    <property type="match status" value="1"/>
</dbReference>
<keyword evidence="3" id="KW-0547">Nucleotide-binding</keyword>
<dbReference type="SUPFAM" id="SSF52540">
    <property type="entry name" value="P-loop containing nucleoside triphosphate hydrolases"/>
    <property type="match status" value="1"/>
</dbReference>
<feature type="domain" description="ABC transporter" evidence="6">
    <location>
        <begin position="2"/>
        <end position="235"/>
    </location>
</feature>